<dbReference type="KEGG" id="hsc:HVS_13490"/>
<dbReference type="Pfam" id="PF13274">
    <property type="entry name" value="SocA_Panacea"/>
    <property type="match status" value="1"/>
</dbReference>
<protein>
    <recommendedName>
        <fullName evidence="1">Antitoxin SocA-like Panacea domain-containing protein</fullName>
    </recommendedName>
</protein>
<organism evidence="2 3">
    <name type="scientific">Acetivibrio saccincola</name>
    <dbReference type="NCBI Taxonomy" id="1677857"/>
    <lineage>
        <taxon>Bacteria</taxon>
        <taxon>Bacillati</taxon>
        <taxon>Bacillota</taxon>
        <taxon>Clostridia</taxon>
        <taxon>Eubacteriales</taxon>
        <taxon>Oscillospiraceae</taxon>
        <taxon>Acetivibrio</taxon>
    </lineage>
</organism>
<accession>A0A2K9EH66</accession>
<evidence type="ECO:0000313" key="3">
    <source>
        <dbReference type="Proteomes" id="UP000233534"/>
    </source>
</evidence>
<dbReference type="NCBIfam" id="TIGR03830">
    <property type="entry name" value="CxxCG_CxxCG_HTH"/>
    <property type="match status" value="1"/>
</dbReference>
<sequence>MNRNKTFCEECRRDVEYIVETATIKGKLKGEEYEYTGKKAVCTECGSEVYVADIEDENLKALYDTYRQKNGIISLEKILEIPQKYNIGKRPLSLLLGWGEMTFSRYCEGDMPTKQYSDILQKIYDDPAYYKELLEKNKDNLKSLQAYEKSKRKVQELLGEENKTGSKLDSIIQYLLYKCEDITPLALQKALYYVQGFYYAFEGRFLFEEDCEAWVHGPVYRDIYNRYSSYQFDPIESVEAFDESVFTTAEKAILDSVIKNFCCYSGKILEKFTHLEKPWRHTRDGLPVDAHSNRVIPKELIGKYFVAVKEKFNMLTPGDIEVYSKAIFEQIN</sequence>
<gene>
    <name evidence="2" type="ORF">HVS_13490</name>
</gene>
<dbReference type="InterPro" id="IPR025272">
    <property type="entry name" value="SocA_Panacea"/>
</dbReference>
<name>A0A2K9EH66_9FIRM</name>
<feature type="domain" description="Antitoxin SocA-like Panacea" evidence="1">
    <location>
        <begin position="187"/>
        <end position="279"/>
    </location>
</feature>
<dbReference type="RefSeq" id="WP_101303106.1">
    <property type="nucleotide sequence ID" value="NZ_CP025197.1"/>
</dbReference>
<dbReference type="EMBL" id="CP025197">
    <property type="protein sequence ID" value="AUG58565.1"/>
    <property type="molecule type" value="Genomic_DNA"/>
</dbReference>
<dbReference type="Proteomes" id="UP000233534">
    <property type="component" value="Chromosome"/>
</dbReference>
<proteinExistence type="predicted"/>
<dbReference type="AlphaFoldDB" id="A0A2K9EH66"/>
<keyword evidence="3" id="KW-1185">Reference proteome</keyword>
<evidence type="ECO:0000313" key="2">
    <source>
        <dbReference type="EMBL" id="AUG58565.1"/>
    </source>
</evidence>
<evidence type="ECO:0000259" key="1">
    <source>
        <dbReference type="Pfam" id="PF13274"/>
    </source>
</evidence>
<reference evidence="2 3" key="1">
    <citation type="submission" date="2017-12" db="EMBL/GenBank/DDBJ databases">
        <title>Complete genome sequence of Herbivorax saccincola GGR1, a novel Cellulosome-producing hydrolytic bacterium in a thermophilic biogas plant, established by Illumina and Nanopore MinION sequencing.</title>
        <authorList>
            <person name="Pechtl A."/>
            <person name="Ruckert C."/>
            <person name="Koeck D.E."/>
            <person name="Maus I."/>
            <person name="Winkler A."/>
            <person name="Kalinowski J."/>
            <person name="Puhler A."/>
            <person name="Schwarz W.W."/>
            <person name="Zverlov V.V."/>
            <person name="Schluter A."/>
            <person name="Liebl W."/>
        </authorList>
    </citation>
    <scope>NUCLEOTIDE SEQUENCE [LARGE SCALE GENOMIC DNA]</scope>
    <source>
        <strain evidence="3">SR1</strain>
    </source>
</reference>
<dbReference type="InterPro" id="IPR022452">
    <property type="entry name" value="MqsA"/>
</dbReference>